<dbReference type="Gene3D" id="3.40.50.1950">
    <property type="entry name" value="Flavin prenyltransferase-like"/>
    <property type="match status" value="1"/>
</dbReference>
<dbReference type="PANTHER" id="PTHR14359">
    <property type="entry name" value="HOMO-OLIGOMERIC FLAVIN CONTAINING CYS DECARBOXYLASE FAMILY"/>
    <property type="match status" value="1"/>
</dbReference>
<name>A0A1W1IBW4_9LACT</name>
<dbReference type="UniPathway" id="UPA00241">
    <property type="reaction ID" value="UER00353"/>
</dbReference>
<evidence type="ECO:0000256" key="4">
    <source>
        <dbReference type="RuleBase" id="RU364078"/>
    </source>
</evidence>
<feature type="region of interest" description="Phosphopantothenate--cysteine ligase" evidence="3">
    <location>
        <begin position="193"/>
        <end position="406"/>
    </location>
</feature>
<dbReference type="InterPro" id="IPR036551">
    <property type="entry name" value="Flavin_trans-like"/>
</dbReference>
<dbReference type="Gene3D" id="3.40.50.10300">
    <property type="entry name" value="CoaB-like"/>
    <property type="match status" value="1"/>
</dbReference>
<keyword evidence="2 3" id="KW-0456">Lyase</keyword>
<feature type="binding site" evidence="3">
    <location>
        <position position="325"/>
    </location>
    <ligand>
        <name>CTP</name>
        <dbReference type="ChEBI" id="CHEBI:37563"/>
    </ligand>
</feature>
<keyword evidence="1 3" id="KW-0210">Decarboxylase</keyword>
<dbReference type="InterPro" id="IPR007085">
    <property type="entry name" value="DNA/pantothenate-metab_flavo_C"/>
</dbReference>
<accession>A0A1W1IBW4</accession>
<comment type="cofactor">
    <cofactor evidence="3">
        <name>FMN</name>
        <dbReference type="ChEBI" id="CHEBI:58210"/>
    </cofactor>
    <text evidence="3">Binds 1 FMN per subunit.</text>
</comment>
<dbReference type="AlphaFoldDB" id="A0A1W1IBW4"/>
<dbReference type="SUPFAM" id="SSF102645">
    <property type="entry name" value="CoaB-like"/>
    <property type="match status" value="1"/>
</dbReference>
<comment type="catalytic activity">
    <reaction evidence="3 4">
        <text>(R)-4'-phosphopantothenate + L-cysteine + CTP = N-[(R)-4-phosphopantothenoyl]-L-cysteine + CMP + diphosphate + H(+)</text>
        <dbReference type="Rhea" id="RHEA:19397"/>
        <dbReference type="ChEBI" id="CHEBI:10986"/>
        <dbReference type="ChEBI" id="CHEBI:15378"/>
        <dbReference type="ChEBI" id="CHEBI:33019"/>
        <dbReference type="ChEBI" id="CHEBI:35235"/>
        <dbReference type="ChEBI" id="CHEBI:37563"/>
        <dbReference type="ChEBI" id="CHEBI:59458"/>
        <dbReference type="ChEBI" id="CHEBI:60377"/>
        <dbReference type="EC" id="6.3.2.5"/>
    </reaction>
</comment>
<comment type="pathway">
    <text evidence="3 4">Cofactor biosynthesis; coenzyme A biosynthesis; CoA from (R)-pantothenate: step 2/5.</text>
</comment>
<evidence type="ECO:0000313" key="7">
    <source>
        <dbReference type="EMBL" id="SLM50514.1"/>
    </source>
</evidence>
<evidence type="ECO:0000259" key="6">
    <source>
        <dbReference type="Pfam" id="PF04127"/>
    </source>
</evidence>
<organism evidence="7 8">
    <name type="scientific">Trichococcus pasteurii</name>
    <dbReference type="NCBI Taxonomy" id="43064"/>
    <lineage>
        <taxon>Bacteria</taxon>
        <taxon>Bacillati</taxon>
        <taxon>Bacillota</taxon>
        <taxon>Bacilli</taxon>
        <taxon>Lactobacillales</taxon>
        <taxon>Carnobacteriaceae</taxon>
        <taxon>Trichococcus</taxon>
    </lineage>
</organism>
<proteinExistence type="inferred from homology"/>
<comment type="function">
    <text evidence="3">Catalyzes two sequential steps in the biosynthesis of coenzyme A. In the first step cysteine is conjugated to 4'-phosphopantothenate to form 4-phosphopantothenoylcysteine. In the second step the latter compound is decarboxylated to form 4'-phosphopantotheine.</text>
</comment>
<feature type="binding site" evidence="3">
    <location>
        <position position="343"/>
    </location>
    <ligand>
        <name>CTP</name>
        <dbReference type="ChEBI" id="CHEBI:37563"/>
    </ligand>
</feature>
<comment type="similarity">
    <text evidence="3 4">In the C-terminal section; belongs to the PPC synthetase family.</text>
</comment>
<feature type="domain" description="DNA/pantothenate metabolism flavoprotein C-terminal" evidence="6">
    <location>
        <begin position="188"/>
        <end position="394"/>
    </location>
</feature>
<protein>
    <recommendedName>
        <fullName evidence="3">Coenzyme A biosynthesis bifunctional protein CoaBC</fullName>
    </recommendedName>
    <alternativeName>
        <fullName evidence="3">DNA/pantothenate metabolism flavoprotein</fullName>
    </alternativeName>
    <alternativeName>
        <fullName evidence="3">Phosphopantothenoylcysteine synthetase/decarboxylase</fullName>
        <shortName evidence="3">PPCS-PPCDC</shortName>
    </alternativeName>
    <domain>
        <recommendedName>
            <fullName evidence="3">Phosphopantothenoylcysteine decarboxylase</fullName>
            <shortName evidence="3">PPC decarboxylase</shortName>
            <shortName evidence="3">PPC-DC</shortName>
            <ecNumber evidence="3">4.1.1.36</ecNumber>
        </recommendedName>
        <alternativeName>
            <fullName evidence="3">CoaC</fullName>
        </alternativeName>
    </domain>
    <domain>
        <recommendedName>
            <fullName evidence="3">Phosphopantothenate--cysteine ligase</fullName>
            <ecNumber evidence="3">6.3.2.5</ecNumber>
        </recommendedName>
        <alternativeName>
            <fullName evidence="3">CoaB</fullName>
        </alternativeName>
        <alternativeName>
            <fullName evidence="3">Phosphopantothenoylcysteine synthetase</fullName>
            <shortName evidence="3">PPC synthetase</shortName>
            <shortName evidence="3">PPC-S</shortName>
        </alternativeName>
    </domain>
</protein>
<dbReference type="OrthoDB" id="9802554at2"/>
<keyword evidence="3 4" id="KW-0285">Flavoprotein</keyword>
<dbReference type="GO" id="GO:0046872">
    <property type="term" value="F:metal ion binding"/>
    <property type="evidence" value="ECO:0007669"/>
    <property type="project" value="UniProtKB-KW"/>
</dbReference>
<keyword evidence="8" id="KW-1185">Reference proteome</keyword>
<dbReference type="SUPFAM" id="SSF52507">
    <property type="entry name" value="Homo-oligomeric flavin-containing Cys decarboxylases, HFCD"/>
    <property type="match status" value="1"/>
</dbReference>
<dbReference type="GO" id="GO:0004632">
    <property type="term" value="F:phosphopantothenate--cysteine ligase activity"/>
    <property type="evidence" value="ECO:0007669"/>
    <property type="project" value="UniProtKB-UniRule"/>
</dbReference>
<dbReference type="RefSeq" id="WP_086941423.1">
    <property type="nucleotide sequence ID" value="NZ_FONM01000002.1"/>
</dbReference>
<gene>
    <name evidence="3" type="primary">coaBC</name>
    <name evidence="7" type="ORF">TPAS_186</name>
</gene>
<feature type="binding site" evidence="3">
    <location>
        <position position="291"/>
    </location>
    <ligand>
        <name>CTP</name>
        <dbReference type="ChEBI" id="CHEBI:37563"/>
    </ligand>
</feature>
<comment type="pathway">
    <text evidence="3 4">Cofactor biosynthesis; coenzyme A biosynthesis; CoA from (R)-pantothenate: step 3/5.</text>
</comment>
<dbReference type="GO" id="GO:0015941">
    <property type="term" value="P:pantothenate catabolic process"/>
    <property type="evidence" value="ECO:0007669"/>
    <property type="project" value="InterPro"/>
</dbReference>
<dbReference type="EC" id="4.1.1.36" evidence="3"/>
<dbReference type="STRING" id="43064.SAMN04488086_102193"/>
<keyword evidence="3 4" id="KW-0288">FMN</keyword>
<dbReference type="InterPro" id="IPR005252">
    <property type="entry name" value="CoaBC"/>
</dbReference>
<comment type="catalytic activity">
    <reaction evidence="3 4">
        <text>N-[(R)-4-phosphopantothenoyl]-L-cysteine + H(+) = (R)-4'-phosphopantetheine + CO2</text>
        <dbReference type="Rhea" id="RHEA:16793"/>
        <dbReference type="ChEBI" id="CHEBI:15378"/>
        <dbReference type="ChEBI" id="CHEBI:16526"/>
        <dbReference type="ChEBI" id="CHEBI:59458"/>
        <dbReference type="ChEBI" id="CHEBI:61723"/>
        <dbReference type="EC" id="4.1.1.36"/>
    </reaction>
</comment>
<dbReference type="InterPro" id="IPR003382">
    <property type="entry name" value="Flavoprotein"/>
</dbReference>
<dbReference type="Pfam" id="PF04127">
    <property type="entry name" value="DFP"/>
    <property type="match status" value="1"/>
</dbReference>
<dbReference type="NCBIfam" id="TIGR00521">
    <property type="entry name" value="coaBC_dfp"/>
    <property type="match status" value="1"/>
</dbReference>
<dbReference type="GO" id="GO:0015937">
    <property type="term" value="P:coenzyme A biosynthetic process"/>
    <property type="evidence" value="ECO:0007669"/>
    <property type="project" value="UniProtKB-UniRule"/>
</dbReference>
<reference evidence="8" key="1">
    <citation type="submission" date="2016-04" db="EMBL/GenBank/DDBJ databases">
        <authorList>
            <person name="Strepis N."/>
        </authorList>
    </citation>
    <scope>NUCLEOTIDE SEQUENCE [LARGE SCALE GENOMIC DNA]</scope>
</reference>
<evidence type="ECO:0000313" key="8">
    <source>
        <dbReference type="Proteomes" id="UP000195985"/>
    </source>
</evidence>
<feature type="domain" description="Flavoprotein" evidence="5">
    <location>
        <begin position="5"/>
        <end position="174"/>
    </location>
</feature>
<evidence type="ECO:0000256" key="1">
    <source>
        <dbReference type="ARBA" id="ARBA00022793"/>
    </source>
</evidence>
<feature type="binding site" evidence="3">
    <location>
        <position position="281"/>
    </location>
    <ligand>
        <name>CTP</name>
        <dbReference type="ChEBI" id="CHEBI:37563"/>
    </ligand>
</feature>
<comment type="caution">
    <text evidence="3">Lacks conserved residue(s) required for the propagation of feature annotation.</text>
</comment>
<comment type="similarity">
    <text evidence="3 4">In the N-terminal section; belongs to the HFCD (homo-oligomeric flavin containing Cys decarboxylase) superfamily.</text>
</comment>
<comment type="cofactor">
    <cofactor evidence="3">
        <name>Mg(2+)</name>
        <dbReference type="ChEBI" id="CHEBI:18420"/>
    </cofactor>
</comment>
<dbReference type="Pfam" id="PF02441">
    <property type="entry name" value="Flavoprotein"/>
    <property type="match status" value="1"/>
</dbReference>
<keyword evidence="3 4" id="KW-0436">Ligase</keyword>
<dbReference type="PANTHER" id="PTHR14359:SF6">
    <property type="entry name" value="PHOSPHOPANTOTHENOYLCYSTEINE DECARBOXYLASE"/>
    <property type="match status" value="1"/>
</dbReference>
<dbReference type="Proteomes" id="UP000195985">
    <property type="component" value="Unassembled WGS sequence"/>
</dbReference>
<feature type="binding site" evidence="3">
    <location>
        <position position="339"/>
    </location>
    <ligand>
        <name>CTP</name>
        <dbReference type="ChEBI" id="CHEBI:37563"/>
    </ligand>
</feature>
<evidence type="ECO:0000256" key="3">
    <source>
        <dbReference type="HAMAP-Rule" id="MF_02225"/>
    </source>
</evidence>
<keyword evidence="3" id="KW-0479">Metal-binding</keyword>
<feature type="region of interest" description="Phosphopantothenoylcysteine decarboxylase" evidence="3">
    <location>
        <begin position="1"/>
        <end position="192"/>
    </location>
</feature>
<keyword evidence="3" id="KW-0511">Multifunctional enzyme</keyword>
<evidence type="ECO:0000259" key="5">
    <source>
        <dbReference type="Pfam" id="PF02441"/>
    </source>
</evidence>
<dbReference type="GO" id="GO:0071513">
    <property type="term" value="C:phosphopantothenoylcysteine decarboxylase complex"/>
    <property type="evidence" value="ECO:0007669"/>
    <property type="project" value="TreeGrafter"/>
</dbReference>
<dbReference type="EMBL" id="FWEY01000001">
    <property type="protein sequence ID" value="SLM50514.1"/>
    <property type="molecule type" value="Genomic_DNA"/>
</dbReference>
<dbReference type="GO" id="GO:0010181">
    <property type="term" value="F:FMN binding"/>
    <property type="evidence" value="ECO:0007669"/>
    <property type="project" value="UniProtKB-UniRule"/>
</dbReference>
<dbReference type="EC" id="6.3.2.5" evidence="3"/>
<dbReference type="InterPro" id="IPR035929">
    <property type="entry name" value="CoaB-like_sf"/>
</dbReference>
<dbReference type="GO" id="GO:0004633">
    <property type="term" value="F:phosphopantothenoylcysteine decarboxylase activity"/>
    <property type="evidence" value="ECO:0007669"/>
    <property type="project" value="UniProtKB-UniRule"/>
</dbReference>
<sequence length="406" mass="44552">MLTNKKVTIYVTGGIAVYKAADLVRKFIKAGAEVKVAMTASAQEFVTPLTFQVLSKHEVYTDTFDEKDAQFVSHIHLADWTELAVVAPATANIIAKMANGIADDFVSTALLATTAPRLIVPAMNQHMLENPATVRNMGALKSYGYEIMEPDTGFLAEGYEGKGRMPEPEKIVEAAQLVVLNNAKELPLKGKKVLITAGGTKERIDPVRFITNDSSGKMGYSLAKAARDLGAEVTLVTATNLLPIPFGIEPISVQSSKEMETAVLDKFHNIDMVIMAAAVSDYRPKTQATVKIKKTNEDMNLVLEKTTDILAELGKRKTGQFLIGFAAETHEVERYAMDKLNRKNADMIVANDVSKEYAGFNKDTNEVIIYQVDKEPIQISVRSKDLIAEEILYAAIESMHDEMGTE</sequence>
<keyword evidence="3" id="KW-0460">Magnesium</keyword>
<evidence type="ECO:0000256" key="2">
    <source>
        <dbReference type="ARBA" id="ARBA00023239"/>
    </source>
</evidence>
<dbReference type="HAMAP" id="MF_02225">
    <property type="entry name" value="CoaBC"/>
    <property type="match status" value="1"/>
</dbReference>
<comment type="function">
    <text evidence="4">Catalyzes two steps in the biosynthesis of coenzyme A. In the first step cysteine is conjugated to 4'-phosphopantothenate to form 4-phosphopantothenoylcysteine, in the latter compound is decarboxylated to form 4'-phosphopantotheine.</text>
</comment>